<sequence>MKIILITLSLLGIFFSCDNKTVKAEKNLDPHAGHNHGDSDNHNESADAHAGHDHGDSDNHGEEDDHKESDDGNSSKISPQAIQNMGIKIEEIDSSDYTIFSPIPAYISNHPLNTLPIYAPLSGRLKSFQLEPGQFIESGSLLVEIIRDPIKRPQLNLVQDILRPASEEYHNSIAVLRSSLRNLKLLNTELKRLNKFKESSDGLSIVPQKDLIDLRYEISKATQELDNNRAKLKLHGLSESALTKLEAGEELVQSPKLWLNALKQNNIWTKRSEKLFSQMSKLQKTNRWIIATIGELSAEEIIDDTLVDFFSKNPKAIDSFLEIASFLQQGHSLTDIENLYHLGALNSIIKIKAPINKNSWDLKEINIKAGQIVKRGDVLFTLIDPSKMLMTAKPSGSEFNLINNAVKNQFSINATPLIKNSSIDLTGLKISKIMGQDQGLPVVLLPSDNSILSQQTLNKVSYRNWNLREGMKYTLKVPIKKIEDVIVLPAKAVLEHGADKVVFVRENEEFIRRKVIVVYQDNDVAVIGEGSELLPEESMVTAGAFALELALISGTPQAVDPHAGHNH</sequence>
<proteinExistence type="predicted"/>
<feature type="region of interest" description="Disordered" evidence="2">
    <location>
        <begin position="28"/>
        <end position="78"/>
    </location>
</feature>
<feature type="compositionally biased region" description="Basic and acidic residues" evidence="2">
    <location>
        <begin position="28"/>
        <end position="70"/>
    </location>
</feature>
<dbReference type="PANTHER" id="PTHR30097">
    <property type="entry name" value="CATION EFFLUX SYSTEM PROTEIN CUSB"/>
    <property type="match status" value="1"/>
</dbReference>
<dbReference type="EMBL" id="CP117811">
    <property type="protein sequence ID" value="WDE95918.1"/>
    <property type="molecule type" value="Genomic_DNA"/>
</dbReference>
<evidence type="ECO:0000313" key="3">
    <source>
        <dbReference type="EMBL" id="WDE95918.1"/>
    </source>
</evidence>
<dbReference type="RefSeq" id="WP_274149804.1">
    <property type="nucleotide sequence ID" value="NZ_CP117811.1"/>
</dbReference>
<name>A0ABY7VRQ7_9BACT</name>
<evidence type="ECO:0000256" key="1">
    <source>
        <dbReference type="ARBA" id="ARBA00022448"/>
    </source>
</evidence>
<keyword evidence="1" id="KW-0813">Transport</keyword>
<evidence type="ECO:0000256" key="2">
    <source>
        <dbReference type="SAM" id="MobiDB-lite"/>
    </source>
</evidence>
<dbReference type="PROSITE" id="PS51257">
    <property type="entry name" value="PROKAR_LIPOPROTEIN"/>
    <property type="match status" value="1"/>
</dbReference>
<accession>A0ABY7VRQ7</accession>
<protein>
    <recommendedName>
        <fullName evidence="5">RND efflux pump membrane fusion protein barrel-sandwich domain-containing protein</fullName>
    </recommendedName>
</protein>
<evidence type="ECO:0000313" key="4">
    <source>
        <dbReference type="Proteomes" id="UP001214250"/>
    </source>
</evidence>
<dbReference type="InterPro" id="IPR051909">
    <property type="entry name" value="MFP_Cation_Efflux"/>
</dbReference>
<keyword evidence="4" id="KW-1185">Reference proteome</keyword>
<dbReference type="Gene3D" id="2.40.420.20">
    <property type="match status" value="1"/>
</dbReference>
<dbReference type="Proteomes" id="UP001214250">
    <property type="component" value="Chromosome 1"/>
</dbReference>
<reference evidence="3 4" key="1">
    <citation type="submission" date="2023-02" db="EMBL/GenBank/DDBJ databases">
        <title>Genome sequence of Lentisphaera profundi SAORIC-696.</title>
        <authorList>
            <person name="Kim e."/>
            <person name="Cho J.-C."/>
            <person name="Choi A."/>
            <person name="Kang I."/>
        </authorList>
    </citation>
    <scope>NUCLEOTIDE SEQUENCE [LARGE SCALE GENOMIC DNA]</scope>
    <source>
        <strain evidence="3 4">SAORIC-696</strain>
    </source>
</reference>
<evidence type="ECO:0008006" key="5">
    <source>
        <dbReference type="Google" id="ProtNLM"/>
    </source>
</evidence>
<dbReference type="PANTHER" id="PTHR30097:SF4">
    <property type="entry name" value="SLR6042 PROTEIN"/>
    <property type="match status" value="1"/>
</dbReference>
<organism evidence="3 4">
    <name type="scientific">Lentisphaera profundi</name>
    <dbReference type="NCBI Taxonomy" id="1658616"/>
    <lineage>
        <taxon>Bacteria</taxon>
        <taxon>Pseudomonadati</taxon>
        <taxon>Lentisphaerota</taxon>
        <taxon>Lentisphaeria</taxon>
        <taxon>Lentisphaerales</taxon>
        <taxon>Lentisphaeraceae</taxon>
        <taxon>Lentisphaera</taxon>
    </lineage>
</organism>
<gene>
    <name evidence="3" type="ORF">PQO03_09345</name>
</gene>